<dbReference type="Gene3D" id="3.10.105.10">
    <property type="entry name" value="Dipeptide-binding Protein, Domain 3"/>
    <property type="match status" value="1"/>
</dbReference>
<dbReference type="PROSITE" id="PS01040">
    <property type="entry name" value="SBP_BACTERIAL_5"/>
    <property type="match status" value="1"/>
</dbReference>
<organism evidence="6 7">
    <name type="scientific">Tessaracoccus lubricantis</name>
    <dbReference type="NCBI Taxonomy" id="545543"/>
    <lineage>
        <taxon>Bacteria</taxon>
        <taxon>Bacillati</taxon>
        <taxon>Actinomycetota</taxon>
        <taxon>Actinomycetes</taxon>
        <taxon>Propionibacteriales</taxon>
        <taxon>Propionibacteriaceae</taxon>
        <taxon>Tessaracoccus</taxon>
    </lineage>
</organism>
<sequence>MKTLWKAVAAVAAVGMMLTACGSDNDAEPGAVGADPEAQIEIGSIYEPGNLSNTGGGGQGVTEALGGNVYEALIKLEDDGSTSNLLAEDYEVSDDGLTYTFTLRDGVKFHSGRDVTADDVKASFEAVVAEDSQAARKSSFAVVESVEATDDRTVAFQLSSKTISFPYLMAYVWIVNPELGDPLTETDGTGPYTLDEWKRGSSLSLVRNDDYWGDKAKNGRVTFNYFTDASALGNALLTGQLDLVTTIQSPDSLVPFEDNEDFQISEGTSTVKELLAFNDRVEPFNDAKVRKAIYSAVDRQKLLDAIWDGRGTLIGSMVPPTDPWYEDLTDLNPYDPDLSKELLAEAGLADGFAFELQTPNYDPHPQVAEFLKSELAKVGVTVNIKTITADEWYSNVFKERAFEATLQEHVNDRDVVWYANPDFYWGYDNADVQRLVAEAEQADSPEAQAEKLKEANRIIADEAASNWLYLFPQIVVAHKDIAGFPVNGLNSQFFVYDITKG</sequence>
<dbReference type="Gene3D" id="3.90.76.10">
    <property type="entry name" value="Dipeptide-binding Protein, Domain 1"/>
    <property type="match status" value="1"/>
</dbReference>
<keyword evidence="3 4" id="KW-0732">Signal</keyword>
<dbReference type="Gene3D" id="3.40.190.10">
    <property type="entry name" value="Periplasmic binding protein-like II"/>
    <property type="match status" value="1"/>
</dbReference>
<feature type="chain" id="PRO_5046535231" evidence="4">
    <location>
        <begin position="23"/>
        <end position="501"/>
    </location>
</feature>
<dbReference type="InterPro" id="IPR000914">
    <property type="entry name" value="SBP_5_dom"/>
</dbReference>
<dbReference type="PROSITE" id="PS51257">
    <property type="entry name" value="PROKAR_LIPOPROTEIN"/>
    <property type="match status" value="1"/>
</dbReference>
<dbReference type="InterPro" id="IPR039424">
    <property type="entry name" value="SBP_5"/>
</dbReference>
<evidence type="ECO:0000256" key="4">
    <source>
        <dbReference type="SAM" id="SignalP"/>
    </source>
</evidence>
<name>A0ABP9F6A1_9ACTN</name>
<dbReference type="InterPro" id="IPR023765">
    <property type="entry name" value="SBP_5_CS"/>
</dbReference>
<accession>A0ABP9F6A1</accession>
<dbReference type="RefSeq" id="WP_345580021.1">
    <property type="nucleotide sequence ID" value="NZ_BAABLV010000017.1"/>
</dbReference>
<protein>
    <submittedName>
        <fullName evidence="6">ABC transporter substrate-binding protein</fullName>
    </submittedName>
</protein>
<evidence type="ECO:0000256" key="2">
    <source>
        <dbReference type="ARBA" id="ARBA00005695"/>
    </source>
</evidence>
<dbReference type="Pfam" id="PF00496">
    <property type="entry name" value="SBP_bac_5"/>
    <property type="match status" value="1"/>
</dbReference>
<dbReference type="InterPro" id="IPR030678">
    <property type="entry name" value="Peptide/Ni-bd"/>
</dbReference>
<comment type="subcellular location">
    <subcellularLocation>
        <location evidence="1">Cell membrane</location>
        <topology evidence="1">Lipid-anchor</topology>
    </subcellularLocation>
</comment>
<comment type="caution">
    <text evidence="6">The sequence shown here is derived from an EMBL/GenBank/DDBJ whole genome shotgun (WGS) entry which is preliminary data.</text>
</comment>
<dbReference type="PANTHER" id="PTHR30290">
    <property type="entry name" value="PERIPLASMIC BINDING COMPONENT OF ABC TRANSPORTER"/>
    <property type="match status" value="1"/>
</dbReference>
<evidence type="ECO:0000313" key="6">
    <source>
        <dbReference type="EMBL" id="GAA4894970.1"/>
    </source>
</evidence>
<dbReference type="SUPFAM" id="SSF53850">
    <property type="entry name" value="Periplasmic binding protein-like II"/>
    <property type="match status" value="1"/>
</dbReference>
<evidence type="ECO:0000256" key="3">
    <source>
        <dbReference type="ARBA" id="ARBA00022729"/>
    </source>
</evidence>
<feature type="signal peptide" evidence="4">
    <location>
        <begin position="1"/>
        <end position="22"/>
    </location>
</feature>
<proteinExistence type="inferred from homology"/>
<evidence type="ECO:0000313" key="7">
    <source>
        <dbReference type="Proteomes" id="UP001501521"/>
    </source>
</evidence>
<dbReference type="PIRSF" id="PIRSF002741">
    <property type="entry name" value="MppA"/>
    <property type="match status" value="1"/>
</dbReference>
<comment type="similarity">
    <text evidence="2">Belongs to the bacterial solute-binding protein 5 family.</text>
</comment>
<evidence type="ECO:0000256" key="1">
    <source>
        <dbReference type="ARBA" id="ARBA00004193"/>
    </source>
</evidence>
<dbReference type="CDD" id="cd08494">
    <property type="entry name" value="PBP2_NikA_DppA_OppA_like_6"/>
    <property type="match status" value="1"/>
</dbReference>
<dbReference type="Proteomes" id="UP001501521">
    <property type="component" value="Unassembled WGS sequence"/>
</dbReference>
<gene>
    <name evidence="6" type="ORF">GCM10025789_10490</name>
</gene>
<dbReference type="EMBL" id="BAABLV010000017">
    <property type="protein sequence ID" value="GAA4894970.1"/>
    <property type="molecule type" value="Genomic_DNA"/>
</dbReference>
<keyword evidence="7" id="KW-1185">Reference proteome</keyword>
<feature type="domain" description="Solute-binding protein family 5" evidence="5">
    <location>
        <begin position="85"/>
        <end position="401"/>
    </location>
</feature>
<evidence type="ECO:0000259" key="5">
    <source>
        <dbReference type="Pfam" id="PF00496"/>
    </source>
</evidence>
<reference evidence="7" key="1">
    <citation type="journal article" date="2019" name="Int. J. Syst. Evol. Microbiol.">
        <title>The Global Catalogue of Microorganisms (GCM) 10K type strain sequencing project: providing services to taxonomists for standard genome sequencing and annotation.</title>
        <authorList>
            <consortium name="The Broad Institute Genomics Platform"/>
            <consortium name="The Broad Institute Genome Sequencing Center for Infectious Disease"/>
            <person name="Wu L."/>
            <person name="Ma J."/>
        </authorList>
    </citation>
    <scope>NUCLEOTIDE SEQUENCE [LARGE SCALE GENOMIC DNA]</scope>
    <source>
        <strain evidence="7">JCM 19125</strain>
    </source>
</reference>